<sequence length="180" mass="20060">MSEERDYEKILETVCYIVRVDDEGYPHVAGGVCIGEDGVFATVCHFLDINSLDNKIKLRLHKEVGWRNAQVSATFPESDLAILVVSDSQKMKFASVPETIDVNWGDPLLGVTHALQIPFTVCFGNVGFSFPSDTEIPQLSIVPRDSESPPVSIIDETVNCIPRSNVEDYFEDLFFTLICL</sequence>
<proteinExistence type="predicted"/>
<dbReference type="Proteomes" id="UP001443914">
    <property type="component" value="Unassembled WGS sequence"/>
</dbReference>
<name>A0AAW1KSP9_SAPOF</name>
<reference evidence="1" key="1">
    <citation type="submission" date="2024-03" db="EMBL/GenBank/DDBJ databases">
        <title>WGS assembly of Saponaria officinalis var. Norfolk2.</title>
        <authorList>
            <person name="Jenkins J."/>
            <person name="Shu S."/>
            <person name="Grimwood J."/>
            <person name="Barry K."/>
            <person name="Goodstein D."/>
            <person name="Schmutz J."/>
            <person name="Leebens-Mack J."/>
            <person name="Osbourn A."/>
        </authorList>
    </citation>
    <scope>NUCLEOTIDE SEQUENCE [LARGE SCALE GENOMIC DNA]</scope>
    <source>
        <strain evidence="1">JIC</strain>
    </source>
</reference>
<organism evidence="1 2">
    <name type="scientific">Saponaria officinalis</name>
    <name type="common">Common soapwort</name>
    <name type="synonym">Lychnis saponaria</name>
    <dbReference type="NCBI Taxonomy" id="3572"/>
    <lineage>
        <taxon>Eukaryota</taxon>
        <taxon>Viridiplantae</taxon>
        <taxon>Streptophyta</taxon>
        <taxon>Embryophyta</taxon>
        <taxon>Tracheophyta</taxon>
        <taxon>Spermatophyta</taxon>
        <taxon>Magnoliopsida</taxon>
        <taxon>eudicotyledons</taxon>
        <taxon>Gunneridae</taxon>
        <taxon>Pentapetalae</taxon>
        <taxon>Caryophyllales</taxon>
        <taxon>Caryophyllaceae</taxon>
        <taxon>Caryophylleae</taxon>
        <taxon>Saponaria</taxon>
    </lineage>
</organism>
<dbReference type="SUPFAM" id="SSF50494">
    <property type="entry name" value="Trypsin-like serine proteases"/>
    <property type="match status" value="1"/>
</dbReference>
<dbReference type="AlphaFoldDB" id="A0AAW1KSP9"/>
<comment type="caution">
    <text evidence="1">The sequence shown here is derived from an EMBL/GenBank/DDBJ whole genome shotgun (WGS) entry which is preliminary data.</text>
</comment>
<evidence type="ECO:0000313" key="1">
    <source>
        <dbReference type="EMBL" id="KAK9723815.1"/>
    </source>
</evidence>
<dbReference type="InterPro" id="IPR009003">
    <property type="entry name" value="Peptidase_S1_PA"/>
</dbReference>
<protein>
    <submittedName>
        <fullName evidence="1">Uncharacterized protein</fullName>
    </submittedName>
</protein>
<keyword evidence="2" id="KW-1185">Reference proteome</keyword>
<dbReference type="EMBL" id="JBDFQZ010000005">
    <property type="protein sequence ID" value="KAK9723815.1"/>
    <property type="molecule type" value="Genomic_DNA"/>
</dbReference>
<accession>A0AAW1KSP9</accession>
<dbReference type="Gene3D" id="2.40.10.120">
    <property type="match status" value="1"/>
</dbReference>
<gene>
    <name evidence="1" type="ORF">RND81_05G027500</name>
</gene>
<evidence type="ECO:0000313" key="2">
    <source>
        <dbReference type="Proteomes" id="UP001443914"/>
    </source>
</evidence>